<dbReference type="VEuPathDB" id="FungiDB:GLRG_05685"/>
<proteinExistence type="predicted"/>
<reference evidence="2" key="1">
    <citation type="journal article" date="2012" name="Nat. Genet.">
        <title>Lifestyle transitions in plant pathogenic Colletotrichum fungi deciphered by genome and transcriptome analyses.</title>
        <authorList>
            <person name="O'Connell R.J."/>
            <person name="Thon M.R."/>
            <person name="Hacquard S."/>
            <person name="Amyotte S.G."/>
            <person name="Kleemann J."/>
            <person name="Torres M.F."/>
            <person name="Damm U."/>
            <person name="Buiate E.A."/>
            <person name="Epstein L."/>
            <person name="Alkan N."/>
            <person name="Altmueller J."/>
            <person name="Alvarado-Balderrama L."/>
            <person name="Bauser C.A."/>
            <person name="Becker C."/>
            <person name="Birren B.W."/>
            <person name="Chen Z."/>
            <person name="Choi J."/>
            <person name="Crouch J.A."/>
            <person name="Duvick J.P."/>
            <person name="Farman M.A."/>
            <person name="Gan P."/>
            <person name="Heiman D."/>
            <person name="Henrissat B."/>
            <person name="Howard R.J."/>
            <person name="Kabbage M."/>
            <person name="Koch C."/>
            <person name="Kracher B."/>
            <person name="Kubo Y."/>
            <person name="Law A.D."/>
            <person name="Lebrun M.-H."/>
            <person name="Lee Y.-H."/>
            <person name="Miyara I."/>
            <person name="Moore N."/>
            <person name="Neumann U."/>
            <person name="Nordstroem K."/>
            <person name="Panaccione D.G."/>
            <person name="Panstruga R."/>
            <person name="Place M."/>
            <person name="Proctor R.H."/>
            <person name="Prusky D."/>
            <person name="Rech G."/>
            <person name="Reinhardt R."/>
            <person name="Rollins J.A."/>
            <person name="Rounsley S."/>
            <person name="Schardl C.L."/>
            <person name="Schwartz D.C."/>
            <person name="Shenoy N."/>
            <person name="Shirasu K."/>
            <person name="Sikhakolli U.R."/>
            <person name="Stueber K."/>
            <person name="Sukno S.A."/>
            <person name="Sweigard J.A."/>
            <person name="Takano Y."/>
            <person name="Takahara H."/>
            <person name="Trail F."/>
            <person name="van der Does H.C."/>
            <person name="Voll L.M."/>
            <person name="Will I."/>
            <person name="Young S."/>
            <person name="Zeng Q."/>
            <person name="Zhang J."/>
            <person name="Zhou S."/>
            <person name="Dickman M.B."/>
            <person name="Schulze-Lefert P."/>
            <person name="Ver Loren van Themaat E."/>
            <person name="Ma L.-J."/>
            <person name="Vaillancourt L.J."/>
        </authorList>
    </citation>
    <scope>NUCLEOTIDE SEQUENCE [LARGE SCALE GENOMIC DNA]</scope>
    <source>
        <strain evidence="2">M1.001 / M2 / FGSC 10212</strain>
    </source>
</reference>
<dbReference type="EMBL" id="GG697350">
    <property type="protein sequence ID" value="EFQ30541.1"/>
    <property type="molecule type" value="Genomic_DNA"/>
</dbReference>
<name>E3QID1_COLGM</name>
<evidence type="ECO:0000313" key="2">
    <source>
        <dbReference type="Proteomes" id="UP000008782"/>
    </source>
</evidence>
<accession>E3QID1</accession>
<protein>
    <submittedName>
        <fullName evidence="1">Short chain dehydrogenase</fullName>
    </submittedName>
</protein>
<gene>
    <name evidence="1" type="ORF">GLRG_05685</name>
</gene>
<dbReference type="RefSeq" id="XP_008094561.1">
    <property type="nucleotide sequence ID" value="XM_008096370.1"/>
</dbReference>
<dbReference type="HOGENOM" id="CLU_2413133_0_0_1"/>
<dbReference type="Proteomes" id="UP000008782">
    <property type="component" value="Unassembled WGS sequence"/>
</dbReference>
<organism evidence="2">
    <name type="scientific">Colletotrichum graminicola (strain M1.001 / M2 / FGSC 10212)</name>
    <name type="common">Maize anthracnose fungus</name>
    <name type="synonym">Glomerella graminicola</name>
    <dbReference type="NCBI Taxonomy" id="645133"/>
    <lineage>
        <taxon>Eukaryota</taxon>
        <taxon>Fungi</taxon>
        <taxon>Dikarya</taxon>
        <taxon>Ascomycota</taxon>
        <taxon>Pezizomycotina</taxon>
        <taxon>Sordariomycetes</taxon>
        <taxon>Hypocreomycetidae</taxon>
        <taxon>Glomerellales</taxon>
        <taxon>Glomerellaceae</taxon>
        <taxon>Colletotrichum</taxon>
        <taxon>Colletotrichum graminicola species complex</taxon>
    </lineage>
</organism>
<dbReference type="AlphaFoldDB" id="E3QID1"/>
<evidence type="ECO:0000313" key="1">
    <source>
        <dbReference type="EMBL" id="EFQ30541.1"/>
    </source>
</evidence>
<keyword evidence="2" id="KW-1185">Reference proteome</keyword>
<sequence>MGKINLTHLFLPIVIKSKIKKAASIAWDHADFDFANASDVDTRPIYTASKAVMNAIISSSPRTTQDQLKGFAAFTDKLPAYAPNSKAPITPE</sequence>
<dbReference type="GeneID" id="24411050"/>